<dbReference type="InterPro" id="IPR006645">
    <property type="entry name" value="NGN-like_dom"/>
</dbReference>
<evidence type="ECO:0000256" key="1">
    <source>
        <dbReference type="ARBA" id="ARBA00023163"/>
    </source>
</evidence>
<organism evidence="3 4">
    <name type="scientific">Candidatus Opimibacter skivensis</name>
    <dbReference type="NCBI Taxonomy" id="2982028"/>
    <lineage>
        <taxon>Bacteria</taxon>
        <taxon>Pseudomonadati</taxon>
        <taxon>Bacteroidota</taxon>
        <taxon>Saprospiria</taxon>
        <taxon>Saprospirales</taxon>
        <taxon>Saprospiraceae</taxon>
        <taxon>Candidatus Opimibacter</taxon>
    </lineage>
</organism>
<accession>A0A9D7XQW5</accession>
<dbReference type="NCBIfam" id="NF033644">
    <property type="entry name" value="antiterm_UpxY"/>
    <property type="match status" value="1"/>
</dbReference>
<dbReference type="SUPFAM" id="SSF82679">
    <property type="entry name" value="N-utilization substance G protein NusG, N-terminal domain"/>
    <property type="match status" value="1"/>
</dbReference>
<proteinExistence type="predicted"/>
<dbReference type="GO" id="GO:0006354">
    <property type="term" value="P:DNA-templated transcription elongation"/>
    <property type="evidence" value="ECO:0007669"/>
    <property type="project" value="InterPro"/>
</dbReference>
<sequence length="200" mass="23380">MEQRQRIEKGNQYSVNSNQYLYPEDQSYFPEERVVSKEPWMVIHTKTKCEKFVRDRLIAMGLEAFVPLRKRTAKYNRKVKVYELPLITCYTFVRLDKTRRNEVLALPYVQGMLRTAGHDCLVSDREIQWLQKISGTDIEVRTETLSMNQGDRVILAYGQLAGMEGVIISQRSKHEMVVALESIGMQMVIQVDKEMLELAW</sequence>
<dbReference type="AlphaFoldDB" id="A0A9D7XQW5"/>
<dbReference type="InterPro" id="IPR036735">
    <property type="entry name" value="NGN_dom_sf"/>
</dbReference>
<dbReference type="CDD" id="cd09895">
    <property type="entry name" value="NGN_SP_UpxY"/>
    <property type="match status" value="1"/>
</dbReference>
<comment type="caution">
    <text evidence="3">The sequence shown here is derived from an EMBL/GenBank/DDBJ whole genome shotgun (WGS) entry which is preliminary data.</text>
</comment>
<dbReference type="Pfam" id="PF02357">
    <property type="entry name" value="NusG"/>
    <property type="match status" value="1"/>
</dbReference>
<dbReference type="EMBL" id="JADKGY010000020">
    <property type="protein sequence ID" value="MBK9983456.1"/>
    <property type="molecule type" value="Genomic_DNA"/>
</dbReference>
<keyword evidence="1" id="KW-0804">Transcription</keyword>
<evidence type="ECO:0000313" key="4">
    <source>
        <dbReference type="Proteomes" id="UP000808337"/>
    </source>
</evidence>
<evidence type="ECO:0000313" key="3">
    <source>
        <dbReference type="EMBL" id="MBK9983456.1"/>
    </source>
</evidence>
<dbReference type="Gene3D" id="3.30.70.940">
    <property type="entry name" value="NusG, N-terminal domain"/>
    <property type="match status" value="1"/>
</dbReference>
<feature type="domain" description="NusG-like N-terminal" evidence="2">
    <location>
        <begin position="40"/>
        <end position="128"/>
    </location>
</feature>
<protein>
    <submittedName>
        <fullName evidence="3">UpxY family transcription antiterminator</fullName>
    </submittedName>
</protein>
<gene>
    <name evidence="3" type="ORF">IPP15_13905</name>
</gene>
<reference evidence="3 4" key="1">
    <citation type="submission" date="2020-10" db="EMBL/GenBank/DDBJ databases">
        <title>Connecting structure to function with the recovery of over 1000 high-quality activated sludge metagenome-assembled genomes encoding full-length rRNA genes using long-read sequencing.</title>
        <authorList>
            <person name="Singleton C.M."/>
            <person name="Petriglieri F."/>
            <person name="Kristensen J.M."/>
            <person name="Kirkegaard R.H."/>
            <person name="Michaelsen T.Y."/>
            <person name="Andersen M.H."/>
            <person name="Karst S.M."/>
            <person name="Dueholm M.S."/>
            <person name="Nielsen P.H."/>
            <person name="Albertsen M."/>
        </authorList>
    </citation>
    <scope>NUCLEOTIDE SEQUENCE [LARGE SCALE GENOMIC DNA]</scope>
    <source>
        <strain evidence="3">Ribe_18-Q3-R11-54_MAXAC.273</strain>
    </source>
</reference>
<dbReference type="Proteomes" id="UP000808337">
    <property type="component" value="Unassembled WGS sequence"/>
</dbReference>
<evidence type="ECO:0000259" key="2">
    <source>
        <dbReference type="Pfam" id="PF02357"/>
    </source>
</evidence>
<name>A0A9D7XQW5_9BACT</name>